<evidence type="ECO:0000313" key="1">
    <source>
        <dbReference type="EMBL" id="QNO50773.1"/>
    </source>
</evidence>
<gene>
    <name evidence="1" type="ORF">HMJGLFMP_00015</name>
</gene>
<name>A0A7G9YRY9_9EURY</name>
<dbReference type="AlphaFoldDB" id="A0A7G9YRY9"/>
<reference evidence="1" key="1">
    <citation type="submission" date="2020-06" db="EMBL/GenBank/DDBJ databases">
        <title>Unique genomic features of the anaerobic methanotrophic archaea.</title>
        <authorList>
            <person name="Chadwick G.L."/>
            <person name="Skennerton C.T."/>
            <person name="Laso-Perez R."/>
            <person name="Leu A.O."/>
            <person name="Speth D.R."/>
            <person name="Yu H."/>
            <person name="Morgan-Lang C."/>
            <person name="Hatzenpichler R."/>
            <person name="Goudeau D."/>
            <person name="Malmstrom R."/>
            <person name="Brazelton W.J."/>
            <person name="Woyke T."/>
            <person name="Hallam S.J."/>
            <person name="Tyson G.W."/>
            <person name="Wegener G."/>
            <person name="Boetius A."/>
            <person name="Orphan V."/>
        </authorList>
    </citation>
    <scope>NUCLEOTIDE SEQUENCE</scope>
</reference>
<protein>
    <recommendedName>
        <fullName evidence="2">DUF4258 domain-containing protein</fullName>
    </recommendedName>
</protein>
<sequence length="94" mass="11117">MKLRFYIDPETNLPHIYRHEVTEQEVEDILAHPSEDRLGHEGSRVAIGQTGTGRHLRVIYVQDKELNSIFVITAYDLLGKTLIAYRRRMRRRKK</sequence>
<organism evidence="1">
    <name type="scientific">Candidatus Methanophagaceae archaeon ANME-1 ERB6</name>
    <dbReference type="NCBI Taxonomy" id="2759912"/>
    <lineage>
        <taxon>Archaea</taxon>
        <taxon>Methanobacteriati</taxon>
        <taxon>Methanobacteriota</taxon>
        <taxon>Stenosarchaea group</taxon>
        <taxon>Methanomicrobia</taxon>
        <taxon>Candidatus Methanophagales</taxon>
        <taxon>Candidatus Methanophagaceae</taxon>
    </lineage>
</organism>
<dbReference type="EMBL" id="MT631451">
    <property type="protein sequence ID" value="QNO50773.1"/>
    <property type="molecule type" value="Genomic_DNA"/>
</dbReference>
<evidence type="ECO:0008006" key="2">
    <source>
        <dbReference type="Google" id="ProtNLM"/>
    </source>
</evidence>
<proteinExistence type="predicted"/>
<accession>A0A7G9YRY9</accession>